<comment type="caution">
    <text evidence="2">The sequence shown here is derived from an EMBL/GenBank/DDBJ whole genome shotgun (WGS) entry which is preliminary data.</text>
</comment>
<accession>A0AAW9K7P4</accession>
<keyword evidence="1" id="KW-0732">Signal</keyword>
<reference evidence="2" key="1">
    <citation type="submission" date="2023-08" db="EMBL/GenBank/DDBJ databases">
        <title>Genomic characterization of piscicolin 126 produced by Carnobacterium maltaromaticum CM22 strain isolated from salmon (Salmo salar).</title>
        <authorList>
            <person name="Gonzalez-Gragera E."/>
            <person name="Garcia-Lopez J.D."/>
            <person name="Teso-Perez C."/>
            <person name="Gimenez-Hernandez I."/>
            <person name="Peralta-Sanchez J.M."/>
            <person name="Valdivia E."/>
            <person name="Montalban-Lopez M."/>
            <person name="Martin-Platero A.M."/>
            <person name="Banos A."/>
            <person name="Martinez-Bueno M."/>
        </authorList>
    </citation>
    <scope>NUCLEOTIDE SEQUENCE</scope>
    <source>
        <strain evidence="2">CM22</strain>
    </source>
</reference>
<feature type="signal peptide" evidence="1">
    <location>
        <begin position="1"/>
        <end position="31"/>
    </location>
</feature>
<dbReference type="AlphaFoldDB" id="A0AAW9K7P4"/>
<feature type="chain" id="PRO_5043768368" evidence="1">
    <location>
        <begin position="32"/>
        <end position="217"/>
    </location>
</feature>
<organism evidence="2 3">
    <name type="scientific">Carnobacterium maltaromaticum</name>
    <name type="common">Carnobacterium piscicola</name>
    <dbReference type="NCBI Taxonomy" id="2751"/>
    <lineage>
        <taxon>Bacteria</taxon>
        <taxon>Bacillati</taxon>
        <taxon>Bacillota</taxon>
        <taxon>Bacilli</taxon>
        <taxon>Lactobacillales</taxon>
        <taxon>Carnobacteriaceae</taxon>
        <taxon>Carnobacterium</taxon>
    </lineage>
</organism>
<proteinExistence type="predicted"/>
<evidence type="ECO:0000256" key="1">
    <source>
        <dbReference type="SAM" id="SignalP"/>
    </source>
</evidence>
<protein>
    <submittedName>
        <fullName evidence="2">Uncharacterized protein</fullName>
    </submittedName>
</protein>
<sequence>MNNKLFKSGIILISGFVLGSALLPTATLAFASETDNVSSIQVQTNSVTKELDTEIVDEVVTIANQYIHFDTTLGVFVLDNTIENVLSETDVEQVVTQINATNGQLQSSETEANSQIQVNVVDPSGTELVVKPAFSRAAGVNSVTYYWNYARIKIKASSLTTALNVGFSIGTIYAPARIIQAACAVVLGTAMPSNIKNGIWFDYNYAIGLLTGNYGKQ</sequence>
<name>A0AAW9K7P4_CARML</name>
<dbReference type="RefSeq" id="WP_322809799.1">
    <property type="nucleotide sequence ID" value="NZ_JAVBVO010000024.1"/>
</dbReference>
<gene>
    <name evidence="2" type="ORF">RAK27_18475</name>
</gene>
<evidence type="ECO:0000313" key="3">
    <source>
        <dbReference type="Proteomes" id="UP001290462"/>
    </source>
</evidence>
<evidence type="ECO:0000313" key="2">
    <source>
        <dbReference type="EMBL" id="MDZ5760630.1"/>
    </source>
</evidence>
<dbReference type="EMBL" id="JAVBVO010000024">
    <property type="protein sequence ID" value="MDZ5760630.1"/>
    <property type="molecule type" value="Genomic_DNA"/>
</dbReference>
<dbReference type="Proteomes" id="UP001290462">
    <property type="component" value="Unassembled WGS sequence"/>
</dbReference>